<reference evidence="3" key="1">
    <citation type="journal article" date="2020" name="BMC Genomics">
        <title>Correction to: Identification and distribution of gene clusters required for synthesis of sphingolipid metabolism inhibitors in diverse species of the filamentous fungus Fusarium.</title>
        <authorList>
            <person name="Kim H.S."/>
            <person name="Lohmar J.M."/>
            <person name="Busman M."/>
            <person name="Brown D.W."/>
            <person name="Naumann T.A."/>
            <person name="Divon H.H."/>
            <person name="Lysoe E."/>
            <person name="Uhlig S."/>
            <person name="Proctor R.H."/>
        </authorList>
    </citation>
    <scope>NUCLEOTIDE SEQUENCE [LARGE SCALE GENOMIC DNA]</scope>
    <source>
        <strain evidence="3">NRRL 25331</strain>
    </source>
</reference>
<comment type="caution">
    <text evidence="2">The sequence shown here is derived from an EMBL/GenBank/DDBJ whole genome shotgun (WGS) entry which is preliminary data.</text>
</comment>
<keyword evidence="3" id="KW-1185">Reference proteome</keyword>
<feature type="compositionally biased region" description="Basic and acidic residues" evidence="1">
    <location>
        <begin position="45"/>
        <end position="57"/>
    </location>
</feature>
<evidence type="ECO:0000313" key="3">
    <source>
        <dbReference type="Proteomes" id="UP000572754"/>
    </source>
</evidence>
<feature type="compositionally biased region" description="Basic and acidic residues" evidence="1">
    <location>
        <begin position="9"/>
        <end position="18"/>
    </location>
</feature>
<protein>
    <submittedName>
        <fullName evidence="2">Uncharacterized protein</fullName>
    </submittedName>
</protein>
<organism evidence="2 3">
    <name type="scientific">Fusarium circinatum</name>
    <name type="common">Pitch canker fungus</name>
    <name type="synonym">Gibberella circinata</name>
    <dbReference type="NCBI Taxonomy" id="48490"/>
    <lineage>
        <taxon>Eukaryota</taxon>
        <taxon>Fungi</taxon>
        <taxon>Dikarya</taxon>
        <taxon>Ascomycota</taxon>
        <taxon>Pezizomycotina</taxon>
        <taxon>Sordariomycetes</taxon>
        <taxon>Hypocreomycetidae</taxon>
        <taxon>Hypocreales</taxon>
        <taxon>Nectriaceae</taxon>
        <taxon>Fusarium</taxon>
        <taxon>Fusarium fujikuroi species complex</taxon>
    </lineage>
</organism>
<evidence type="ECO:0000256" key="1">
    <source>
        <dbReference type="SAM" id="MobiDB-lite"/>
    </source>
</evidence>
<dbReference type="Proteomes" id="UP000572754">
    <property type="component" value="Unassembled WGS sequence"/>
</dbReference>
<dbReference type="EMBL" id="JAAQPE010000251">
    <property type="protein sequence ID" value="KAF5674411.1"/>
    <property type="molecule type" value="Genomic_DNA"/>
</dbReference>
<sequence length="135" mass="15167">MVLNSAKNADVRKEHSDPNKTAPKAAEHSSADVNENMTDIITKSNKNDKTAGEKKDRRKVWNEHYGKLANATPEKLLTKDPHLKEAPTAMTLPSKTHEYMAKVEADDFANLEQSYDDGKLSEHDLLELGARETYM</sequence>
<accession>A0A8H5TNL7</accession>
<feature type="region of interest" description="Disordered" evidence="1">
    <location>
        <begin position="1"/>
        <end position="57"/>
    </location>
</feature>
<feature type="compositionally biased region" description="Polar residues" evidence="1">
    <location>
        <begin position="31"/>
        <end position="44"/>
    </location>
</feature>
<reference evidence="2 3" key="2">
    <citation type="submission" date="2020-05" db="EMBL/GenBank/DDBJ databases">
        <title>Identification and distribution of gene clusters putatively required for synthesis of sphingolipid metabolism inhibitors in phylogenetically diverse species of the filamentous fungus Fusarium.</title>
        <authorList>
            <person name="Kim H.-S."/>
            <person name="Busman M."/>
            <person name="Brown D.W."/>
            <person name="Divon H."/>
            <person name="Uhlig S."/>
            <person name="Proctor R.H."/>
        </authorList>
    </citation>
    <scope>NUCLEOTIDE SEQUENCE [LARGE SCALE GENOMIC DNA]</scope>
    <source>
        <strain evidence="2 3">NRRL 25331</strain>
    </source>
</reference>
<gene>
    <name evidence="2" type="ORF">FCIRC_7802</name>
</gene>
<proteinExistence type="predicted"/>
<evidence type="ECO:0000313" key="2">
    <source>
        <dbReference type="EMBL" id="KAF5674411.1"/>
    </source>
</evidence>
<name>A0A8H5TNL7_FUSCI</name>
<dbReference type="AlphaFoldDB" id="A0A8H5TNL7"/>